<dbReference type="EMBL" id="MKKU01000283">
    <property type="protein sequence ID" value="RNF16805.1"/>
    <property type="molecule type" value="Genomic_DNA"/>
</dbReference>
<evidence type="ECO:0000256" key="1">
    <source>
        <dbReference type="SAM" id="MobiDB-lite"/>
    </source>
</evidence>
<protein>
    <submittedName>
        <fullName evidence="2">Uncharacterized protein</fullName>
    </submittedName>
</protein>
<gene>
    <name evidence="2" type="ORF">Tco025E_05035</name>
</gene>
<accession>A0A3S5IT57</accession>
<organism evidence="2 3">
    <name type="scientific">Trypanosoma conorhini</name>
    <dbReference type="NCBI Taxonomy" id="83891"/>
    <lineage>
        <taxon>Eukaryota</taxon>
        <taxon>Discoba</taxon>
        <taxon>Euglenozoa</taxon>
        <taxon>Kinetoplastea</taxon>
        <taxon>Metakinetoplastina</taxon>
        <taxon>Trypanosomatida</taxon>
        <taxon>Trypanosomatidae</taxon>
        <taxon>Trypanosoma</taxon>
    </lineage>
</organism>
<evidence type="ECO:0000313" key="2">
    <source>
        <dbReference type="EMBL" id="RNF16805.1"/>
    </source>
</evidence>
<feature type="compositionally biased region" description="Low complexity" evidence="1">
    <location>
        <begin position="245"/>
        <end position="258"/>
    </location>
</feature>
<feature type="region of interest" description="Disordered" evidence="1">
    <location>
        <begin position="1"/>
        <end position="84"/>
    </location>
</feature>
<sequence>MINSRGVSPAVALPGTFLPTPTASVASPAVQSGPPRDGVEAGAAAAAAAAAAFPLPPSPPAARSESRGLRRSPRASWSPPILEGRDPRQLVTRAEELRSGDYVMIVVGGQEAAAVRGNAPLTSVYAAVPPGRLRVCREYPVGTLRELFDLRPSQRIFLGDTAIDDESLTFEKLGVGPLQRFSFCSEPPSRAGLNATRTRMKTAVQGERERERERERRRQPHRNDVYEGIVLSRAASPTECDDRAAALPDQGPGAAADAGRGRGKAGEGRHGAGGDGGVDDDGRHEQRKGEGGGSEQPTPASVAQLLDVSVDGTEVEVPWHSEKAPDEIYTRPLPAPPPSCAPASQLPNAVSLHEGSATSTRPVKKYFQAHTPRESRGGRTSSEEVPVCSKETSSPAAGPTNAPPPAARPAPQRSAGKVSNAAGEASDAAVPHAPASILATGPLPRESRGFASYSGREACRWRRPPPPPPAPPRRESGVAKDAESAGAHRTAWRRRDAAVDPRDPSRR</sequence>
<dbReference type="OrthoDB" id="247637at2759"/>
<feature type="compositionally biased region" description="Basic and acidic residues" evidence="1">
    <location>
        <begin position="206"/>
        <end position="225"/>
    </location>
</feature>
<dbReference type="Proteomes" id="UP000284403">
    <property type="component" value="Unassembled WGS sequence"/>
</dbReference>
<keyword evidence="3" id="KW-1185">Reference proteome</keyword>
<dbReference type="AlphaFoldDB" id="A0A3S5IT57"/>
<reference evidence="2 3" key="1">
    <citation type="journal article" date="2018" name="BMC Genomics">
        <title>Genomic comparison of Trypanosoma conorhini and Trypanosoma rangeli to Trypanosoma cruzi strains of high and low virulence.</title>
        <authorList>
            <person name="Bradwell K.R."/>
            <person name="Koparde V.N."/>
            <person name="Matveyev A.V."/>
            <person name="Serrano M.G."/>
            <person name="Alves J.M."/>
            <person name="Parikh H."/>
            <person name="Huang B."/>
            <person name="Lee V."/>
            <person name="Espinosa-Alvarez O."/>
            <person name="Ortiz P.A."/>
            <person name="Costa-Martins A.G."/>
            <person name="Teixeira M.M."/>
            <person name="Buck G.A."/>
        </authorList>
    </citation>
    <scope>NUCLEOTIDE SEQUENCE [LARGE SCALE GENOMIC DNA]</scope>
    <source>
        <strain evidence="2 3">025E</strain>
    </source>
</reference>
<name>A0A3S5IT57_9TRYP</name>
<proteinExistence type="predicted"/>
<feature type="region of interest" description="Disordered" evidence="1">
    <location>
        <begin position="186"/>
        <end position="507"/>
    </location>
</feature>
<feature type="compositionally biased region" description="Low complexity" evidence="1">
    <location>
        <begin position="41"/>
        <end position="53"/>
    </location>
</feature>
<feature type="compositionally biased region" description="Basic and acidic residues" evidence="1">
    <location>
        <begin position="280"/>
        <end position="290"/>
    </location>
</feature>
<feature type="compositionally biased region" description="Basic and acidic residues" evidence="1">
    <location>
        <begin position="317"/>
        <end position="329"/>
    </location>
</feature>
<comment type="caution">
    <text evidence="2">The sequence shown here is derived from an EMBL/GenBank/DDBJ whole genome shotgun (WGS) entry which is preliminary data.</text>
</comment>
<feature type="compositionally biased region" description="Basic and acidic residues" evidence="1">
    <location>
        <begin position="472"/>
        <end position="483"/>
    </location>
</feature>
<dbReference type="RefSeq" id="XP_029227920.1">
    <property type="nucleotide sequence ID" value="XM_029371939.1"/>
</dbReference>
<dbReference type="GeneID" id="40318646"/>
<evidence type="ECO:0000313" key="3">
    <source>
        <dbReference type="Proteomes" id="UP000284403"/>
    </source>
</evidence>
<feature type="compositionally biased region" description="Basic and acidic residues" evidence="1">
    <location>
        <begin position="493"/>
        <end position="507"/>
    </location>
</feature>